<reference evidence="1 2" key="1">
    <citation type="submission" date="2017-03" db="EMBL/GenBank/DDBJ databases">
        <title>Genome sequencing of Shewanella japonica KCTC 22435.</title>
        <authorList>
            <person name="Kim K.M."/>
        </authorList>
    </citation>
    <scope>NUCLEOTIDE SEQUENCE [LARGE SCALE GENOMIC DNA]</scope>
    <source>
        <strain evidence="1 2">KCTC 22435</strain>
    </source>
</reference>
<evidence type="ECO:0008006" key="3">
    <source>
        <dbReference type="Google" id="ProtNLM"/>
    </source>
</evidence>
<evidence type="ECO:0000313" key="2">
    <source>
        <dbReference type="Proteomes" id="UP000191820"/>
    </source>
</evidence>
<name>A0ABN4YCP2_9GAMM</name>
<dbReference type="Proteomes" id="UP000191820">
    <property type="component" value="Chromosome"/>
</dbReference>
<dbReference type="EMBL" id="CP020472">
    <property type="protein sequence ID" value="ARD22193.1"/>
    <property type="molecule type" value="Genomic_DNA"/>
</dbReference>
<accession>A0ABN4YCP2</accession>
<dbReference type="InterPro" id="IPR054272">
    <property type="entry name" value="DUF7003"/>
</dbReference>
<proteinExistence type="predicted"/>
<keyword evidence="2" id="KW-1185">Reference proteome</keyword>
<gene>
    <name evidence="1" type="ORF">SJ2017_1890</name>
</gene>
<organism evidence="1 2">
    <name type="scientific">Shewanella japonica</name>
    <dbReference type="NCBI Taxonomy" id="93973"/>
    <lineage>
        <taxon>Bacteria</taxon>
        <taxon>Pseudomonadati</taxon>
        <taxon>Pseudomonadota</taxon>
        <taxon>Gammaproteobacteria</taxon>
        <taxon>Alteromonadales</taxon>
        <taxon>Shewanellaceae</taxon>
        <taxon>Shewanella</taxon>
    </lineage>
</organism>
<evidence type="ECO:0000313" key="1">
    <source>
        <dbReference type="EMBL" id="ARD22193.1"/>
    </source>
</evidence>
<sequence length="173" mass="20075">MHDRNPSSNYLTEEAYRNYLANNVYNESRFIYPISNSDWQDEEDLEYVKFGSKCILREIEVIIPENADFQNSGIELEEENPQTFEFCRLIAAKYRDQVLCSESERRVSVSPELELVLQLDEWAHPDISGEELPSSSETFKLIAKMLETGNKQAYKATGKQNTHWVNWPEAGTL</sequence>
<dbReference type="Pfam" id="PF22535">
    <property type="entry name" value="DUF7003"/>
    <property type="match status" value="1"/>
</dbReference>
<protein>
    <recommendedName>
        <fullName evidence="3">DUF4376 domain-containing protein</fullName>
    </recommendedName>
</protein>